<evidence type="ECO:0000313" key="1">
    <source>
        <dbReference type="EMBL" id="MCD9645954.1"/>
    </source>
</evidence>
<protein>
    <submittedName>
        <fullName evidence="1">Uncharacterized protein</fullName>
    </submittedName>
</protein>
<gene>
    <name evidence="1" type="ORF">HAX54_035393</name>
</gene>
<organism evidence="1 2">
    <name type="scientific">Datura stramonium</name>
    <name type="common">Jimsonweed</name>
    <name type="synonym">Common thornapple</name>
    <dbReference type="NCBI Taxonomy" id="4076"/>
    <lineage>
        <taxon>Eukaryota</taxon>
        <taxon>Viridiplantae</taxon>
        <taxon>Streptophyta</taxon>
        <taxon>Embryophyta</taxon>
        <taxon>Tracheophyta</taxon>
        <taxon>Spermatophyta</taxon>
        <taxon>Magnoliopsida</taxon>
        <taxon>eudicotyledons</taxon>
        <taxon>Gunneridae</taxon>
        <taxon>Pentapetalae</taxon>
        <taxon>asterids</taxon>
        <taxon>lamiids</taxon>
        <taxon>Solanales</taxon>
        <taxon>Solanaceae</taxon>
        <taxon>Solanoideae</taxon>
        <taxon>Datureae</taxon>
        <taxon>Datura</taxon>
    </lineage>
</organism>
<comment type="caution">
    <text evidence="1">The sequence shown here is derived from an EMBL/GenBank/DDBJ whole genome shotgun (WGS) entry which is preliminary data.</text>
</comment>
<dbReference type="Proteomes" id="UP000823775">
    <property type="component" value="Unassembled WGS sequence"/>
</dbReference>
<name>A0ABS8VJ32_DATST</name>
<feature type="non-terminal residue" evidence="1">
    <location>
        <position position="1"/>
    </location>
</feature>
<keyword evidence="2" id="KW-1185">Reference proteome</keyword>
<sequence length="56" mass="6194">SCARLRYAMPCCVRTYQRVKPSILRARRRAIPQVSHANVDIQCADAIGLCHASPVA</sequence>
<evidence type="ECO:0000313" key="2">
    <source>
        <dbReference type="Proteomes" id="UP000823775"/>
    </source>
</evidence>
<reference evidence="1 2" key="1">
    <citation type="journal article" date="2021" name="BMC Genomics">
        <title>Datura genome reveals duplications of psychoactive alkaloid biosynthetic genes and high mutation rate following tissue culture.</title>
        <authorList>
            <person name="Rajewski A."/>
            <person name="Carter-House D."/>
            <person name="Stajich J."/>
            <person name="Litt A."/>
        </authorList>
    </citation>
    <scope>NUCLEOTIDE SEQUENCE [LARGE SCALE GENOMIC DNA]</scope>
    <source>
        <strain evidence="1">AR-01</strain>
    </source>
</reference>
<dbReference type="EMBL" id="JACEIK010004621">
    <property type="protein sequence ID" value="MCD9645954.1"/>
    <property type="molecule type" value="Genomic_DNA"/>
</dbReference>
<proteinExistence type="predicted"/>
<accession>A0ABS8VJ32</accession>